<dbReference type="EMBL" id="JAVIJP010000003">
    <property type="protein sequence ID" value="KAL3654725.1"/>
    <property type="molecule type" value="Genomic_DNA"/>
</dbReference>
<accession>A0ABD3EKC8</accession>
<comment type="caution">
    <text evidence="1">The sequence shown here is derived from an EMBL/GenBank/DDBJ whole genome shotgun (WGS) entry which is preliminary data.</text>
</comment>
<dbReference type="AlphaFoldDB" id="A0ABD3EKC8"/>
<evidence type="ECO:0000313" key="1">
    <source>
        <dbReference type="EMBL" id="KAL3654725.1"/>
    </source>
</evidence>
<gene>
    <name evidence="1" type="ORF">CASFOL_001460</name>
</gene>
<organism evidence="1 2">
    <name type="scientific">Castilleja foliolosa</name>
    <dbReference type="NCBI Taxonomy" id="1961234"/>
    <lineage>
        <taxon>Eukaryota</taxon>
        <taxon>Viridiplantae</taxon>
        <taxon>Streptophyta</taxon>
        <taxon>Embryophyta</taxon>
        <taxon>Tracheophyta</taxon>
        <taxon>Spermatophyta</taxon>
        <taxon>Magnoliopsida</taxon>
        <taxon>eudicotyledons</taxon>
        <taxon>Gunneridae</taxon>
        <taxon>Pentapetalae</taxon>
        <taxon>asterids</taxon>
        <taxon>lamiids</taxon>
        <taxon>Lamiales</taxon>
        <taxon>Orobanchaceae</taxon>
        <taxon>Pedicularideae</taxon>
        <taxon>Castillejinae</taxon>
        <taxon>Castilleja</taxon>
    </lineage>
</organism>
<proteinExistence type="predicted"/>
<name>A0ABD3EKC8_9LAMI</name>
<protein>
    <submittedName>
        <fullName evidence="1">Uncharacterized protein</fullName>
    </submittedName>
</protein>
<reference evidence="2" key="1">
    <citation type="journal article" date="2024" name="IScience">
        <title>Strigolactones Initiate the Formation of Haustorium-like Structures in Castilleja.</title>
        <authorList>
            <person name="Buerger M."/>
            <person name="Peterson D."/>
            <person name="Chory J."/>
        </authorList>
    </citation>
    <scope>NUCLEOTIDE SEQUENCE [LARGE SCALE GENOMIC DNA]</scope>
</reference>
<keyword evidence="2" id="KW-1185">Reference proteome</keyword>
<evidence type="ECO:0000313" key="2">
    <source>
        <dbReference type="Proteomes" id="UP001632038"/>
    </source>
</evidence>
<sequence>MKINFKVLMFGFSQILLKWQIPTGKDPYVIIHFDEQDLRASTLIEDDSGSYPTPMDEDVLQLNWIQLVVRTIHLRVTTQAPTPFVHQSPEMEIQASLVVQPKVMRKRKKFFDEYMKNLLNDTSNICLARKDCPSSLAIALPFINGACAENQEKIPKKILPIKRKYQRKSRDLYPVVMAISRSKFFVITIGLLQREIHRL</sequence>
<dbReference type="Proteomes" id="UP001632038">
    <property type="component" value="Unassembled WGS sequence"/>
</dbReference>